<dbReference type="SUPFAM" id="SSF52402">
    <property type="entry name" value="Adenine nucleotide alpha hydrolases-like"/>
    <property type="match status" value="1"/>
</dbReference>
<keyword evidence="2" id="KW-1185">Reference proteome</keyword>
<evidence type="ECO:0000313" key="1">
    <source>
        <dbReference type="EMBL" id="MDN5211440.1"/>
    </source>
</evidence>
<dbReference type="RefSeq" id="WP_346756773.1">
    <property type="nucleotide sequence ID" value="NZ_JAUJEB010000001.1"/>
</dbReference>
<comment type="caution">
    <text evidence="1">The sequence shown here is derived from an EMBL/GenBank/DDBJ whole genome shotgun (WGS) entry which is preliminary data.</text>
</comment>
<sequence length="471" mass="54596">MQSPIIPPKSQFYNTENNEFCDFAFDLSMDLDLKSICFFAATGFFLGDTTYFNGLKVAKPATSYTMEGNKISHQNTSWEWHYSPREISLKQAIEEFAHLFDRITKEKIAGKKVILPLSGGLDSRSQAAVLGKNDQVAAYSYEFEDGINENKYGRAIAGVQNFQYSGLKIPRSYLWEKIEKLAKLNHCLSDFTHQRQIAVEDQYGSMGDLFFLGHWGDVLFDDMAVEEGLNEEQVLEVLLKKILKKGGLELGKALWQAWGLAGDFGEALKEKLSELLSAIHIDNTNARIRAFKSLYWAPRWTSTNLCVFQHYHNVFLPYYEDEMCRFICTIPERHLAARQIQIGYIKMVAPELARIPWQSYDPCNLNNYKNYYSAYYLPIRIWRNLKRNVDHKLLGKSKLITRNWEIQFCGQQNEEQLKKYLFAVDPFSSWIPKELTDAFYRKFVEEDDVFYSHPVSMLLTLSLFCKLRAGI</sequence>
<accession>A0ABT8L180</accession>
<evidence type="ECO:0008006" key="3">
    <source>
        <dbReference type="Google" id="ProtNLM"/>
    </source>
</evidence>
<reference evidence="1" key="1">
    <citation type="submission" date="2023-06" db="EMBL/GenBank/DDBJ databases">
        <title>Genomic of Agaribacillus aureum.</title>
        <authorList>
            <person name="Wang G."/>
        </authorList>
    </citation>
    <scope>NUCLEOTIDE SEQUENCE</scope>
    <source>
        <strain evidence="1">BMA12</strain>
    </source>
</reference>
<organism evidence="1 2">
    <name type="scientific">Agaribacillus aureus</name>
    <dbReference type="NCBI Taxonomy" id="3051825"/>
    <lineage>
        <taxon>Bacteria</taxon>
        <taxon>Pseudomonadati</taxon>
        <taxon>Bacteroidota</taxon>
        <taxon>Cytophagia</taxon>
        <taxon>Cytophagales</taxon>
        <taxon>Splendidivirgaceae</taxon>
        <taxon>Agaribacillus</taxon>
    </lineage>
</organism>
<name>A0ABT8L180_9BACT</name>
<proteinExistence type="predicted"/>
<protein>
    <recommendedName>
        <fullName evidence="3">Asparagine synthase</fullName>
    </recommendedName>
</protein>
<dbReference type="InterPro" id="IPR014729">
    <property type="entry name" value="Rossmann-like_a/b/a_fold"/>
</dbReference>
<dbReference type="Gene3D" id="3.40.50.620">
    <property type="entry name" value="HUPs"/>
    <property type="match status" value="1"/>
</dbReference>
<dbReference type="Proteomes" id="UP001172083">
    <property type="component" value="Unassembled WGS sequence"/>
</dbReference>
<dbReference type="EMBL" id="JAUJEB010000001">
    <property type="protein sequence ID" value="MDN5211440.1"/>
    <property type="molecule type" value="Genomic_DNA"/>
</dbReference>
<evidence type="ECO:0000313" key="2">
    <source>
        <dbReference type="Proteomes" id="UP001172083"/>
    </source>
</evidence>
<gene>
    <name evidence="1" type="ORF">QQ020_05240</name>
</gene>